<dbReference type="AlphaFoldDB" id="A0A383R8B8"/>
<dbReference type="Proteomes" id="UP000304148">
    <property type="component" value="Chromosome"/>
</dbReference>
<evidence type="ECO:0000313" key="2">
    <source>
        <dbReference type="Proteomes" id="UP000304148"/>
    </source>
</evidence>
<protein>
    <submittedName>
        <fullName evidence="1">Uncharacterized protein</fullName>
    </submittedName>
</protein>
<dbReference type="EMBL" id="LS992241">
    <property type="protein sequence ID" value="SYX83033.1"/>
    <property type="molecule type" value="Genomic_DNA"/>
</dbReference>
<reference evidence="2" key="1">
    <citation type="submission" date="2018-08" db="EMBL/GenBank/DDBJ databases">
        <authorList>
            <person name="Chevrot R."/>
        </authorList>
    </citation>
    <scope>NUCLEOTIDE SEQUENCE [LARGE SCALE GENOMIC DNA]</scope>
</reference>
<dbReference type="RefSeq" id="WP_138185185.1">
    <property type="nucleotide sequence ID" value="NZ_LS992241.1"/>
</dbReference>
<name>A0A383R8B8_PAEAL</name>
<organism evidence="1 2">
    <name type="scientific">Paenibacillus alvei</name>
    <name type="common">Bacillus alvei</name>
    <dbReference type="NCBI Taxonomy" id="44250"/>
    <lineage>
        <taxon>Bacteria</taxon>
        <taxon>Bacillati</taxon>
        <taxon>Bacillota</taxon>
        <taxon>Bacilli</taxon>
        <taxon>Bacillales</taxon>
        <taxon>Paenibacillaceae</taxon>
        <taxon>Paenibacillus</taxon>
    </lineage>
</organism>
<evidence type="ECO:0000313" key="1">
    <source>
        <dbReference type="EMBL" id="SYX83033.1"/>
    </source>
</evidence>
<gene>
    <name evidence="1" type="ORF">PBLR_11455</name>
</gene>
<proteinExistence type="predicted"/>
<accession>A0A383R8B8</accession>
<sequence>MQSNILILEKTSSGELVKIDERAWTTSMMQLLEHANYLLVNDAEYEMLEGRLNVNTGNFELLVELVRKP</sequence>